<sequence length="403" mass="45284">MQKLLITLTALFFSSSTLTPLVPNIPSQTKTSLALQNFDPHENRQAFLDVPRIEQIGEDYCVAASLVSIFKFWGWEENKTQGQIFQEARNVTETPSTEEGVRVNIQLATYVNNFIHEATGQNANYAFNGLGITFGISLDDITVFSTYVWDSLSNNVPLILGMHPERGLGHSLILCGYQESIDNHWYDEYFLMDPADGKIYNILAQDLHRSFKYGFTIIGRGNILPAKRGLEIDLEQFTNELRDLPGNEVPVFAGEVHLNLTKHTGISDFSYFTTAFMGLSLPSLQAEIKKVNDDPVVLTGFGMFLDSFPSTNIDQWRSALTIFHTFSEAIGCETIKTWVGVETLIERAQNNNLILYLRFYGAAKVTREANSKLNSSNYELTGRIKITSGPKLNIIRNLQPQNS</sequence>
<accession>A0A2K8NQN9</accession>
<dbReference type="InterPro" id="IPR039564">
    <property type="entry name" value="Peptidase_C39-like"/>
</dbReference>
<name>A0A2K8NQN9_9MOLU</name>
<dbReference type="KEGG" id="efr:EFREU_v1c01250"/>
<reference evidence="1 2" key="1">
    <citation type="submission" date="2017-11" db="EMBL/GenBank/DDBJ databases">
        <title>Genome sequence of Entomoplasma freundtii BARC 318 (ATCC 51999).</title>
        <authorList>
            <person name="Lo W.-S."/>
            <person name="Gasparich G.E."/>
            <person name="Kuo C.-H."/>
        </authorList>
    </citation>
    <scope>NUCLEOTIDE SEQUENCE [LARGE SCALE GENOMIC DNA]</scope>
    <source>
        <strain evidence="1 2">BARC 318</strain>
    </source>
</reference>
<proteinExistence type="predicted"/>
<evidence type="ECO:0000313" key="2">
    <source>
        <dbReference type="Proteomes" id="UP000232222"/>
    </source>
</evidence>
<dbReference type="RefSeq" id="WP_100609112.1">
    <property type="nucleotide sequence ID" value="NZ_CP024962.1"/>
</dbReference>
<evidence type="ECO:0000313" key="1">
    <source>
        <dbReference type="EMBL" id="ATZ16152.1"/>
    </source>
</evidence>
<keyword evidence="2" id="KW-1185">Reference proteome</keyword>
<dbReference type="Gene3D" id="3.90.70.10">
    <property type="entry name" value="Cysteine proteinases"/>
    <property type="match status" value="1"/>
</dbReference>
<dbReference type="Proteomes" id="UP000232222">
    <property type="component" value="Chromosome"/>
</dbReference>
<protein>
    <submittedName>
        <fullName evidence="1">Uncharacterized protein</fullName>
    </submittedName>
</protein>
<dbReference type="Pfam" id="PF13529">
    <property type="entry name" value="Peptidase_C39_2"/>
    <property type="match status" value="1"/>
</dbReference>
<gene>
    <name evidence="1" type="ORF">EFREU_v1c01250</name>
</gene>
<organism evidence="1 2">
    <name type="scientific">Entomoplasma freundtii</name>
    <dbReference type="NCBI Taxonomy" id="74700"/>
    <lineage>
        <taxon>Bacteria</taxon>
        <taxon>Bacillati</taxon>
        <taxon>Mycoplasmatota</taxon>
        <taxon>Mollicutes</taxon>
        <taxon>Entomoplasmatales</taxon>
        <taxon>Entomoplasmataceae</taxon>
        <taxon>Entomoplasma</taxon>
    </lineage>
</organism>
<dbReference type="AlphaFoldDB" id="A0A2K8NQN9"/>
<dbReference type="EMBL" id="CP024962">
    <property type="protein sequence ID" value="ATZ16152.1"/>
    <property type="molecule type" value="Genomic_DNA"/>
</dbReference>